<gene>
    <name evidence="5" type="ORF">NWFMUON74_38080</name>
</gene>
<dbReference type="InterPro" id="IPR006016">
    <property type="entry name" value="UspA"/>
</dbReference>
<feature type="domain" description="UspA" evidence="4">
    <location>
        <begin position="15"/>
        <end position="152"/>
    </location>
</feature>
<dbReference type="PANTHER" id="PTHR46268:SF27">
    <property type="entry name" value="UNIVERSAL STRESS PROTEIN RV2623"/>
    <property type="match status" value="1"/>
</dbReference>
<comment type="similarity">
    <text evidence="1">Belongs to the universal stress protein A family.</text>
</comment>
<organism evidence="5 6">
    <name type="scientific">Nocardia wallacei</name>
    <dbReference type="NCBI Taxonomy" id="480035"/>
    <lineage>
        <taxon>Bacteria</taxon>
        <taxon>Bacillati</taxon>
        <taxon>Actinomycetota</taxon>
        <taxon>Actinomycetes</taxon>
        <taxon>Mycobacteriales</taxon>
        <taxon>Nocardiaceae</taxon>
        <taxon>Nocardia</taxon>
    </lineage>
</organism>
<evidence type="ECO:0000259" key="4">
    <source>
        <dbReference type="Pfam" id="PF00582"/>
    </source>
</evidence>
<keyword evidence="3" id="KW-0067">ATP-binding</keyword>
<dbReference type="InterPro" id="IPR006015">
    <property type="entry name" value="Universal_stress_UspA"/>
</dbReference>
<dbReference type="PRINTS" id="PR01438">
    <property type="entry name" value="UNVRSLSTRESS"/>
</dbReference>
<dbReference type="Proteomes" id="UP000516173">
    <property type="component" value="Chromosome"/>
</dbReference>
<evidence type="ECO:0000313" key="6">
    <source>
        <dbReference type="Proteomes" id="UP000516173"/>
    </source>
</evidence>
<sequence>MSHENEVHQLASAAVVVGVDGSRGSETALRWAARFASRRGRALQIVHGMNLVGTAARFGAYAVTAAPVIDAARAHGRAVVEDAERIVREIAPDLPVMIVLAADAASGVLIDHSADAYAVVLGATGSVGTLTHLGSTLLAVTGHAQGTVIVVRTDPADDTVHTTGPVVVGVDGSPTSEAAIAAAFAEAAARGTNLVAVHTWSDWDFGQFAGRDDLFLPNADYEQAEEAILAERLAGWQEKYPEVSVTRKVYLFRPAAQLQEWSDAAQLIVVGSRGRGGFAGLLLGSTANSLVQHAHCPVMVVHPTES</sequence>
<dbReference type="PANTHER" id="PTHR46268">
    <property type="entry name" value="STRESS RESPONSE PROTEIN NHAX"/>
    <property type="match status" value="1"/>
</dbReference>
<name>A0A7G1KN38_9NOCA</name>
<dbReference type="SUPFAM" id="SSF52402">
    <property type="entry name" value="Adenine nucleotide alpha hydrolases-like"/>
    <property type="match status" value="2"/>
</dbReference>
<protein>
    <submittedName>
        <fullName evidence="5">Universal stress protein</fullName>
    </submittedName>
</protein>
<keyword evidence="2" id="KW-0547">Nucleotide-binding</keyword>
<dbReference type="AlphaFoldDB" id="A0A7G1KN38"/>
<dbReference type="RefSeq" id="WP_232110434.1">
    <property type="nucleotide sequence ID" value="NZ_AP023396.1"/>
</dbReference>
<proteinExistence type="inferred from homology"/>
<evidence type="ECO:0000256" key="3">
    <source>
        <dbReference type="ARBA" id="ARBA00022840"/>
    </source>
</evidence>
<reference evidence="5 6" key="1">
    <citation type="submission" date="2020-08" db="EMBL/GenBank/DDBJ databases">
        <title>Genome Sequencing of Nocardia wallacei strain FMUON74 and assembly.</title>
        <authorList>
            <person name="Toyokawa M."/>
            <person name="Uesaka K."/>
        </authorList>
    </citation>
    <scope>NUCLEOTIDE SEQUENCE [LARGE SCALE GENOMIC DNA]</scope>
    <source>
        <strain evidence="5 6">FMUON74</strain>
    </source>
</reference>
<dbReference type="EMBL" id="AP023396">
    <property type="protein sequence ID" value="BCK56036.1"/>
    <property type="molecule type" value="Genomic_DNA"/>
</dbReference>
<dbReference type="GO" id="GO:0005524">
    <property type="term" value="F:ATP binding"/>
    <property type="evidence" value="ECO:0007669"/>
    <property type="project" value="UniProtKB-KW"/>
</dbReference>
<evidence type="ECO:0000256" key="2">
    <source>
        <dbReference type="ARBA" id="ARBA00022741"/>
    </source>
</evidence>
<dbReference type="InterPro" id="IPR014729">
    <property type="entry name" value="Rossmann-like_a/b/a_fold"/>
</dbReference>
<evidence type="ECO:0000313" key="5">
    <source>
        <dbReference type="EMBL" id="BCK56036.1"/>
    </source>
</evidence>
<dbReference type="Pfam" id="PF00582">
    <property type="entry name" value="Usp"/>
    <property type="match status" value="2"/>
</dbReference>
<keyword evidence="6" id="KW-1185">Reference proteome</keyword>
<dbReference type="KEGG" id="nwl:NWFMUON74_38080"/>
<dbReference type="GeneID" id="80348319"/>
<evidence type="ECO:0000256" key="1">
    <source>
        <dbReference type="ARBA" id="ARBA00008791"/>
    </source>
</evidence>
<accession>A0A7G1KN38</accession>
<feature type="domain" description="UspA" evidence="4">
    <location>
        <begin position="165"/>
        <end position="302"/>
    </location>
</feature>
<dbReference type="Gene3D" id="3.40.50.620">
    <property type="entry name" value="HUPs"/>
    <property type="match status" value="2"/>
</dbReference>